<evidence type="ECO:0000313" key="1">
    <source>
        <dbReference type="EMBL" id="AUH70913.1"/>
    </source>
</evidence>
<evidence type="ECO:0008006" key="3">
    <source>
        <dbReference type="Google" id="ProtNLM"/>
    </source>
</evidence>
<sequence length="204" mass="23672">MNKSQCQTINLLDTYCQNMAESVILLLDKIDLNKYLNFLEMMYHYTRDSGKRLRHAAEQAQSERIKKVFAELAQEEQYHYRLAEKDLQTFGKKPEPEAPSVVLEFDQFWMTIASEEEYQYVGALYVLENVARLLKTSVMPHFVRLNIGPEQGKFILTHLVADDDHGDQLRLLCHHTTDTVASQIEIGAQKASAFWIKIHHESLN</sequence>
<dbReference type="KEGG" id="lsh:CAB17_01725"/>
<evidence type="ECO:0000313" key="2">
    <source>
        <dbReference type="Proteomes" id="UP000234343"/>
    </source>
</evidence>
<dbReference type="AlphaFoldDB" id="A0A2H5FHD5"/>
<accession>A0A2H5FHD5</accession>
<protein>
    <recommendedName>
        <fullName evidence="3">Iron-containing redox enzyme family protein</fullName>
    </recommendedName>
</protein>
<name>A0A2H5FHD5_9GAMM</name>
<dbReference type="Gene3D" id="1.20.910.10">
    <property type="entry name" value="Heme oxygenase-like"/>
    <property type="match status" value="1"/>
</dbReference>
<keyword evidence="2" id="KW-1185">Reference proteome</keyword>
<gene>
    <name evidence="1" type="ORF">CAB17_01725</name>
</gene>
<dbReference type="RefSeq" id="WP_101898686.1">
    <property type="nucleotide sequence ID" value="NZ_CP025491.2"/>
</dbReference>
<organism evidence="1 2">
    <name type="scientific">Legionella sainthelensi</name>
    <dbReference type="NCBI Taxonomy" id="28087"/>
    <lineage>
        <taxon>Bacteria</taxon>
        <taxon>Pseudomonadati</taxon>
        <taxon>Pseudomonadota</taxon>
        <taxon>Gammaproteobacteria</taxon>
        <taxon>Legionellales</taxon>
        <taxon>Legionellaceae</taxon>
        <taxon>Legionella</taxon>
    </lineage>
</organism>
<reference evidence="1 2" key="1">
    <citation type="submission" date="2017-12" db="EMBL/GenBank/DDBJ databases">
        <title>Legionella sainthelensi LA01-117, whole genome sequence of a clinical isolate from New Zealand.</title>
        <authorList>
            <person name="Cree S.L."/>
            <person name="Slow S."/>
            <person name="Kennedy M.A."/>
            <person name="Murdoch D.R."/>
            <person name="Biggs P.J."/>
            <person name="Anderson T."/>
        </authorList>
    </citation>
    <scope>NUCLEOTIDE SEQUENCE [LARGE SCALE GENOMIC DNA]</scope>
    <source>
        <strain evidence="1 2">LA01-117</strain>
    </source>
</reference>
<dbReference type="Pfam" id="PF14518">
    <property type="entry name" value="Haem_oxygenas_2"/>
    <property type="match status" value="1"/>
</dbReference>
<dbReference type="EMBL" id="CP025491">
    <property type="protein sequence ID" value="AUH70913.1"/>
    <property type="molecule type" value="Genomic_DNA"/>
</dbReference>
<dbReference type="Proteomes" id="UP000234343">
    <property type="component" value="Chromosome"/>
</dbReference>
<dbReference type="InterPro" id="IPR016084">
    <property type="entry name" value="Haem_Oase-like_multi-hlx"/>
</dbReference>
<proteinExistence type="predicted"/>
<dbReference type="SUPFAM" id="SSF48613">
    <property type="entry name" value="Heme oxygenase-like"/>
    <property type="match status" value="1"/>
</dbReference>